<keyword evidence="5" id="KW-0804">Transcription</keyword>
<accession>A0AAD6N041</accession>
<dbReference type="SMART" id="SM00066">
    <property type="entry name" value="GAL4"/>
    <property type="match status" value="1"/>
</dbReference>
<proteinExistence type="predicted"/>
<evidence type="ECO:0000256" key="7">
    <source>
        <dbReference type="SAM" id="MobiDB-lite"/>
    </source>
</evidence>
<dbReference type="AlphaFoldDB" id="A0AAD6N041"/>
<dbReference type="PRINTS" id="PR00755">
    <property type="entry name" value="AFLATOXINBRP"/>
</dbReference>
<evidence type="ECO:0000259" key="8">
    <source>
        <dbReference type="PROSITE" id="PS50048"/>
    </source>
</evidence>
<keyword evidence="4" id="KW-0238">DNA-binding</keyword>
<dbReference type="GO" id="GO:0000981">
    <property type="term" value="F:DNA-binding transcription factor activity, RNA polymerase II-specific"/>
    <property type="evidence" value="ECO:0007669"/>
    <property type="project" value="InterPro"/>
</dbReference>
<evidence type="ECO:0000256" key="1">
    <source>
        <dbReference type="ARBA" id="ARBA00022723"/>
    </source>
</evidence>
<name>A0AAD6N041_9EURO</name>
<evidence type="ECO:0000256" key="4">
    <source>
        <dbReference type="ARBA" id="ARBA00023125"/>
    </source>
</evidence>
<dbReference type="SUPFAM" id="SSF57701">
    <property type="entry name" value="Zn2/Cys6 DNA-binding domain"/>
    <property type="match status" value="1"/>
</dbReference>
<sequence>MSIEAPINRRIGAAKSRSGCTTCKIRKVKCGEEKPNCLRCSSTGRKCEYQHDRTSPSRSATPPSLTLTNSPSSSPDSGRRERYAFEYYFQHAAQHLAGGMKVDFWTKVIPQICRSEPAVWDGMIAISTLFQYPNQSLDFTLLRDRRKASNSLNQIQLEALTWYSRSISSVHSQIERGTADPYVALVSCVLFICMETIQGRMEEALQLFMQGVNLISELRTHIAQGRVSVSKVALLEQAIIPLFLRLGSVSLTISGTQPSDIFAFVGINLDCEFTSAEQARTSLAVLSAEVIMFERETFTYLRALDPDYPMDPIMVSKKESLRARVSRWHGFYTRMCENNINSQSPIEYDPLLLIYYTTISTVLSSCLISLETVYDAHLADFETIVEQARLSLLASTRPDGSQPPFTFEVGVGLPLFLTSMKCRHPAVRRQALDLLKKAPPMQGLFKCTPSALLAESFMMLEESYSVAFKQATITGTSEDTVTGDHSEDMQIIQPMHQLGISQGIQVPEEARIHYYCVFRPSEGLPPGVSEEDINKPGWNPNQLCLHFGQNRFDPGKGSWRQVFECIPFGGGM</sequence>
<evidence type="ECO:0000256" key="2">
    <source>
        <dbReference type="ARBA" id="ARBA00022833"/>
    </source>
</evidence>
<dbReference type="PANTHER" id="PTHR36206:SF14">
    <property type="entry name" value="ZN(2)-C6 FUNGAL-TYPE DOMAIN-CONTAINING PROTEIN-RELATED"/>
    <property type="match status" value="1"/>
</dbReference>
<dbReference type="InterPro" id="IPR001138">
    <property type="entry name" value="Zn2Cys6_DnaBD"/>
</dbReference>
<dbReference type="Pfam" id="PF00172">
    <property type="entry name" value="Zn_clus"/>
    <property type="match status" value="1"/>
</dbReference>
<evidence type="ECO:0000313" key="9">
    <source>
        <dbReference type="EMBL" id="KAJ5738647.1"/>
    </source>
</evidence>
<evidence type="ECO:0000256" key="6">
    <source>
        <dbReference type="ARBA" id="ARBA00023242"/>
    </source>
</evidence>
<evidence type="ECO:0000313" key="10">
    <source>
        <dbReference type="Proteomes" id="UP001215712"/>
    </source>
</evidence>
<reference evidence="9" key="2">
    <citation type="submission" date="2023-01" db="EMBL/GenBank/DDBJ databases">
        <authorList>
            <person name="Petersen C."/>
        </authorList>
    </citation>
    <scope>NUCLEOTIDE SEQUENCE</scope>
    <source>
        <strain evidence="9">IBT 17514</strain>
    </source>
</reference>
<keyword evidence="1" id="KW-0479">Metal-binding</keyword>
<evidence type="ECO:0000256" key="3">
    <source>
        <dbReference type="ARBA" id="ARBA00023015"/>
    </source>
</evidence>
<feature type="region of interest" description="Disordered" evidence="7">
    <location>
        <begin position="48"/>
        <end position="78"/>
    </location>
</feature>
<dbReference type="GO" id="GO:0008270">
    <property type="term" value="F:zinc ion binding"/>
    <property type="evidence" value="ECO:0007669"/>
    <property type="project" value="InterPro"/>
</dbReference>
<evidence type="ECO:0000256" key="5">
    <source>
        <dbReference type="ARBA" id="ARBA00023163"/>
    </source>
</evidence>
<dbReference type="InterPro" id="IPR052360">
    <property type="entry name" value="Transcr_Regulatory_Proteins"/>
</dbReference>
<dbReference type="PANTHER" id="PTHR36206">
    <property type="entry name" value="ASPERCRYPTIN BIOSYNTHESIS CLUSTER-SPECIFIC TRANSCRIPTION REGULATOR ATNN-RELATED"/>
    <property type="match status" value="1"/>
</dbReference>
<keyword evidence="2" id="KW-0862">Zinc</keyword>
<dbReference type="EMBL" id="JAQJAN010000002">
    <property type="protein sequence ID" value="KAJ5738647.1"/>
    <property type="molecule type" value="Genomic_DNA"/>
</dbReference>
<comment type="caution">
    <text evidence="9">The sequence shown here is derived from an EMBL/GenBank/DDBJ whole genome shotgun (WGS) entry which is preliminary data.</text>
</comment>
<keyword evidence="3" id="KW-0805">Transcription regulation</keyword>
<protein>
    <recommendedName>
        <fullName evidence="8">Zn(2)-C6 fungal-type domain-containing protein</fullName>
    </recommendedName>
</protein>
<keyword evidence="10" id="KW-1185">Reference proteome</keyword>
<dbReference type="Proteomes" id="UP001215712">
    <property type="component" value="Unassembled WGS sequence"/>
</dbReference>
<gene>
    <name evidence="9" type="ORF">N7493_001802</name>
</gene>
<dbReference type="CDD" id="cd00067">
    <property type="entry name" value="GAL4"/>
    <property type="match status" value="1"/>
</dbReference>
<dbReference type="InterPro" id="IPR036864">
    <property type="entry name" value="Zn2-C6_fun-type_DNA-bd_sf"/>
</dbReference>
<feature type="domain" description="Zn(2)-C6 fungal-type" evidence="8">
    <location>
        <begin position="19"/>
        <end position="49"/>
    </location>
</feature>
<organism evidence="9 10">
    <name type="scientific">Penicillium malachiteum</name>
    <dbReference type="NCBI Taxonomy" id="1324776"/>
    <lineage>
        <taxon>Eukaryota</taxon>
        <taxon>Fungi</taxon>
        <taxon>Dikarya</taxon>
        <taxon>Ascomycota</taxon>
        <taxon>Pezizomycotina</taxon>
        <taxon>Eurotiomycetes</taxon>
        <taxon>Eurotiomycetidae</taxon>
        <taxon>Eurotiales</taxon>
        <taxon>Aspergillaceae</taxon>
        <taxon>Penicillium</taxon>
    </lineage>
</organism>
<dbReference type="PROSITE" id="PS00463">
    <property type="entry name" value="ZN2_CY6_FUNGAL_1"/>
    <property type="match status" value="1"/>
</dbReference>
<dbReference type="PROSITE" id="PS50048">
    <property type="entry name" value="ZN2_CY6_FUNGAL_2"/>
    <property type="match status" value="1"/>
</dbReference>
<keyword evidence="6" id="KW-0539">Nucleus</keyword>
<dbReference type="Gene3D" id="4.10.240.10">
    <property type="entry name" value="Zn(2)-C6 fungal-type DNA-binding domain"/>
    <property type="match status" value="1"/>
</dbReference>
<dbReference type="GO" id="GO:0003677">
    <property type="term" value="F:DNA binding"/>
    <property type="evidence" value="ECO:0007669"/>
    <property type="project" value="UniProtKB-KW"/>
</dbReference>
<reference evidence="9" key="1">
    <citation type="journal article" date="2023" name="IMA Fungus">
        <title>Comparative genomic study of the Penicillium genus elucidates a diverse pangenome and 15 lateral gene transfer events.</title>
        <authorList>
            <person name="Petersen C."/>
            <person name="Sorensen T."/>
            <person name="Nielsen M.R."/>
            <person name="Sondergaard T.E."/>
            <person name="Sorensen J.L."/>
            <person name="Fitzpatrick D.A."/>
            <person name="Frisvad J.C."/>
            <person name="Nielsen K.L."/>
        </authorList>
    </citation>
    <scope>NUCLEOTIDE SEQUENCE</scope>
    <source>
        <strain evidence="9">IBT 17514</strain>
    </source>
</reference>
<feature type="compositionally biased region" description="Low complexity" evidence="7">
    <location>
        <begin position="56"/>
        <end position="76"/>
    </location>
</feature>